<evidence type="ECO:0000313" key="4">
    <source>
        <dbReference type="Proteomes" id="UP001269271"/>
    </source>
</evidence>
<evidence type="ECO:0000313" key="2">
    <source>
        <dbReference type="EMBL" id="PPJ79406.1"/>
    </source>
</evidence>
<dbReference type="Proteomes" id="UP001269271">
    <property type="component" value="Unassembled WGS sequence"/>
</dbReference>
<dbReference type="EMBL" id="PGWX01000053">
    <property type="protein sequence ID" value="PPJ79406.1"/>
    <property type="molecule type" value="Genomic_DNA"/>
</dbReference>
<dbReference type="EMBL" id="JAVSOO010000036">
    <property type="protein sequence ID" value="MDT4287501.1"/>
    <property type="molecule type" value="Genomic_DNA"/>
</dbReference>
<keyword evidence="4" id="KW-1185">Reference proteome</keyword>
<dbReference type="KEGG" id="shh:ShL2_02362"/>
<reference evidence="2 3" key="1">
    <citation type="submission" date="2017-11" db="EMBL/GenBank/DDBJ databases">
        <authorList>
            <person name="Founou R.C."/>
            <person name="Founou L."/>
            <person name="Allam M."/>
            <person name="Ismail A."/>
            <person name="Essack S.Y."/>
        </authorList>
    </citation>
    <scope>NUCLEOTIDE SEQUENCE [LARGE SCALE GENOMIC DNA]</scope>
    <source>
        <strain evidence="2 3">G811N2B1</strain>
    </source>
</reference>
<name>A0A2A1K970_STAHA</name>
<dbReference type="GeneID" id="93781821"/>
<dbReference type="RefSeq" id="WP_011276833.1">
    <property type="nucleotide sequence ID" value="NZ_BKAY01000018.1"/>
</dbReference>
<protein>
    <submittedName>
        <fullName evidence="2">Uncharacterized protein</fullName>
    </submittedName>
</protein>
<evidence type="ECO:0000313" key="3">
    <source>
        <dbReference type="Proteomes" id="UP000238153"/>
    </source>
</evidence>
<proteinExistence type="predicted"/>
<comment type="caution">
    <text evidence="2">The sequence shown here is derived from an EMBL/GenBank/DDBJ whole genome shotgun (WGS) entry which is preliminary data.</text>
</comment>
<dbReference type="AlphaFoldDB" id="A0A2A1K970"/>
<organism evidence="2 3">
    <name type="scientific">Staphylococcus haemolyticus</name>
    <dbReference type="NCBI Taxonomy" id="1283"/>
    <lineage>
        <taxon>Bacteria</taxon>
        <taxon>Bacillati</taxon>
        <taxon>Bacillota</taxon>
        <taxon>Bacilli</taxon>
        <taxon>Bacillales</taxon>
        <taxon>Staphylococcaceae</taxon>
        <taxon>Staphylococcus</taxon>
    </lineage>
</organism>
<sequence>MNFHVIQSIKDEYYDKAITFYNQQSDVNFYEDSYIIERSLKNNKTENDYAFLVGIQDDEIISLATAHYEATTNSAFLIHLIANDTPDYEDVLINTLQEIEHQLNQLSNKVHSRDINFVMVEVPKTDHPLKDINQQVLTQRQQLLLSNGFERQSEIDYIHPNYSKIDSPFKVDLFIKSNIELTKDIYPASVKSNYILKYVFANGISRDIIYPLLVKMNLRLPH</sequence>
<accession>A0A2A1K970</accession>
<gene>
    <name evidence="2" type="ORF">CV019_00540</name>
    <name evidence="1" type="ORF">RO950_10975</name>
</gene>
<dbReference type="Proteomes" id="UP000238153">
    <property type="component" value="Unassembled WGS sequence"/>
</dbReference>
<dbReference type="STRING" id="1283.ShL2_02362"/>
<evidence type="ECO:0000313" key="1">
    <source>
        <dbReference type="EMBL" id="MDT4287501.1"/>
    </source>
</evidence>
<reference evidence="1 4" key="2">
    <citation type="submission" date="2023-08" db="EMBL/GenBank/DDBJ databases">
        <title>Genomic surveillance of Staphylococcus haemolyticus neonatal outbreak in southern France.</title>
        <authorList>
            <person name="Magnan C."/>
            <person name="Morsli M."/>
            <person name="Thiery B."/>
            <person name="Salipante F."/>
            <person name="Attar J."/>
            <person name="Massimo D.M."/>
            <person name="Ory J."/>
            <person name="Pantel A."/>
            <person name="Lavigne J.-P."/>
        </authorList>
    </citation>
    <scope>NUCLEOTIDE SEQUENCE [LARGE SCALE GENOMIC DNA]</scope>
    <source>
        <strain evidence="1 4">NSH026</strain>
    </source>
</reference>
<dbReference type="OMA" id="FIMLEVP"/>